<feature type="region of interest" description="Disordered" evidence="2">
    <location>
        <begin position="456"/>
        <end position="516"/>
    </location>
</feature>
<name>A0A8T0X3P7_PANVG</name>
<evidence type="ECO:0000256" key="2">
    <source>
        <dbReference type="SAM" id="MobiDB-lite"/>
    </source>
</evidence>
<dbReference type="PANTHER" id="PTHR33157:SF10">
    <property type="entry name" value="TRANSPOSASE MUDR PLANT DOMAIN-CONTAINING PROTEIN"/>
    <property type="match status" value="1"/>
</dbReference>
<feature type="region of interest" description="Disordered" evidence="2">
    <location>
        <begin position="1"/>
        <end position="73"/>
    </location>
</feature>
<evidence type="ECO:0000313" key="4">
    <source>
        <dbReference type="Proteomes" id="UP000823388"/>
    </source>
</evidence>
<protein>
    <submittedName>
        <fullName evidence="3">Uncharacterized protein</fullName>
    </submittedName>
</protein>
<feature type="compositionally biased region" description="Acidic residues" evidence="2">
    <location>
        <begin position="494"/>
        <end position="516"/>
    </location>
</feature>
<dbReference type="PANTHER" id="PTHR33157">
    <property type="entry name" value="AUTONOMOUS TRANSPOSABLE ELEMENT EN-1 MOSAIC PROTEIN-RELATED"/>
    <property type="match status" value="1"/>
</dbReference>
<feature type="compositionally biased region" description="Basic residues" evidence="2">
    <location>
        <begin position="61"/>
        <end position="71"/>
    </location>
</feature>
<feature type="compositionally biased region" description="Basic residues" evidence="2">
    <location>
        <begin position="1"/>
        <end position="14"/>
    </location>
</feature>
<organism evidence="3 4">
    <name type="scientific">Panicum virgatum</name>
    <name type="common">Blackwell switchgrass</name>
    <dbReference type="NCBI Taxonomy" id="38727"/>
    <lineage>
        <taxon>Eukaryota</taxon>
        <taxon>Viridiplantae</taxon>
        <taxon>Streptophyta</taxon>
        <taxon>Embryophyta</taxon>
        <taxon>Tracheophyta</taxon>
        <taxon>Spermatophyta</taxon>
        <taxon>Magnoliopsida</taxon>
        <taxon>Liliopsida</taxon>
        <taxon>Poales</taxon>
        <taxon>Poaceae</taxon>
        <taxon>PACMAD clade</taxon>
        <taxon>Panicoideae</taxon>
        <taxon>Panicodae</taxon>
        <taxon>Paniceae</taxon>
        <taxon>Panicinae</taxon>
        <taxon>Panicum</taxon>
        <taxon>Panicum sect. Hiantes</taxon>
    </lineage>
</organism>
<accession>A0A8T0X3P7</accession>
<dbReference type="EMBL" id="CM029038">
    <property type="protein sequence ID" value="KAG2651933.1"/>
    <property type="molecule type" value="Genomic_DNA"/>
</dbReference>
<dbReference type="GO" id="GO:0032196">
    <property type="term" value="P:transposition"/>
    <property type="evidence" value="ECO:0007669"/>
    <property type="project" value="InterPro"/>
</dbReference>
<dbReference type="AlphaFoldDB" id="A0A8T0X3P7"/>
<evidence type="ECO:0000256" key="1">
    <source>
        <dbReference type="SAM" id="Coils"/>
    </source>
</evidence>
<keyword evidence="1" id="KW-0175">Coiled coil</keyword>
<dbReference type="Proteomes" id="UP000823388">
    <property type="component" value="Chromosome 1N"/>
</dbReference>
<proteinExistence type="predicted"/>
<gene>
    <name evidence="3" type="ORF">PVAP13_1NG323600</name>
</gene>
<dbReference type="InterPro" id="IPR039266">
    <property type="entry name" value="EN-1/SPM"/>
</dbReference>
<comment type="caution">
    <text evidence="3">The sequence shown here is derived from an EMBL/GenBank/DDBJ whole genome shotgun (WGS) entry which is preliminary data.</text>
</comment>
<reference evidence="3" key="1">
    <citation type="submission" date="2020-05" db="EMBL/GenBank/DDBJ databases">
        <title>WGS assembly of Panicum virgatum.</title>
        <authorList>
            <person name="Lovell J.T."/>
            <person name="Jenkins J."/>
            <person name="Shu S."/>
            <person name="Juenger T.E."/>
            <person name="Schmutz J."/>
        </authorList>
    </citation>
    <scope>NUCLEOTIDE SEQUENCE</scope>
    <source>
        <strain evidence="3">AP13</strain>
    </source>
</reference>
<feature type="compositionally biased region" description="Polar residues" evidence="2">
    <location>
        <begin position="456"/>
        <end position="478"/>
    </location>
</feature>
<keyword evidence="4" id="KW-1185">Reference proteome</keyword>
<feature type="coiled-coil region" evidence="1">
    <location>
        <begin position="380"/>
        <end position="421"/>
    </location>
</feature>
<sequence>MQNMHGLRHKRLAGRTRAAPGGSSQETNDAAADSQMSIDGGDDSNAAVGGNILHGEEPPKKGRGRGKRNRTQMRVPPHEGKVMLRPVGNRQFTYVNYNPKGYKYGSQVGVIIKRLYPGEIKICDDEGRVVETRAALSWHDYFYKKDELGLTYARRVKQEFWSLFTTTRADVRRAIRNLETYLVKRVSDLIYQARLDVVKKHEGCDDNQARDIELTEEQYLKCRPDWGTREGWAALCKYWISEKYKEKRRAARLKSADVAQNRGGSRPWAETQQLLEHKFGPEKAGTLNTYAVMKSGFKNVDSTGKSAPIPSQKAQKRLDEYNARAMLAENSKDLDAHTLYHMEGGLPHGRVPIADGAVDKEEVRVVAKSNNLRPVNTASYRIVVDENDELKEMNKELREINRDLKQNNVELTEKNEILTEENSVNRDMIMRFYADFGKEIPADLVTRLANIDARHQQVTASSHARTNTEDMQSNGNEMNSDEDEDYIMDREDGRDDDDDLDDTDEDDGGSEEVDGS</sequence>
<evidence type="ECO:0000313" key="3">
    <source>
        <dbReference type="EMBL" id="KAG2651933.1"/>
    </source>
</evidence>